<gene>
    <name evidence="1" type="ORF">ACFFUT_05605</name>
</gene>
<name>A0ABV5JCR7_9RHOB</name>
<evidence type="ECO:0000313" key="2">
    <source>
        <dbReference type="Proteomes" id="UP001589683"/>
    </source>
</evidence>
<reference evidence="1 2" key="1">
    <citation type="submission" date="2024-09" db="EMBL/GenBank/DDBJ databases">
        <authorList>
            <person name="Sun Q."/>
            <person name="Mori K."/>
        </authorList>
    </citation>
    <scope>NUCLEOTIDE SEQUENCE [LARGE SCALE GENOMIC DNA]</scope>
    <source>
        <strain evidence="1 2">CECT 8726</strain>
    </source>
</reference>
<proteinExistence type="predicted"/>
<dbReference type="EMBL" id="JBHMEA010000016">
    <property type="protein sequence ID" value="MFB9231259.1"/>
    <property type="molecule type" value="Genomic_DNA"/>
</dbReference>
<protein>
    <recommendedName>
        <fullName evidence="3">ASCH domain-containing protein</fullName>
    </recommendedName>
</protein>
<evidence type="ECO:0000313" key="1">
    <source>
        <dbReference type="EMBL" id="MFB9231259.1"/>
    </source>
</evidence>
<sequence length="102" mass="11196">MTNVKARLNKLENAGKAKRGDLTYITSATNGNDGLETCEDGVHAVNLAGSVRLEREGFASDKAFWAAVEREHQQAYGIPMDQGEECRFVTTYEDKPCALTVD</sequence>
<organism evidence="1 2">
    <name type="scientific">Pseudohalocynthiibacter aestuariivivens</name>
    <dbReference type="NCBI Taxonomy" id="1591409"/>
    <lineage>
        <taxon>Bacteria</taxon>
        <taxon>Pseudomonadati</taxon>
        <taxon>Pseudomonadota</taxon>
        <taxon>Alphaproteobacteria</taxon>
        <taxon>Rhodobacterales</taxon>
        <taxon>Paracoccaceae</taxon>
        <taxon>Pseudohalocynthiibacter</taxon>
    </lineage>
</organism>
<keyword evidence="2" id="KW-1185">Reference proteome</keyword>
<dbReference type="RefSeq" id="WP_213888959.1">
    <property type="nucleotide sequence ID" value="NZ_JAGFNU010000005.1"/>
</dbReference>
<evidence type="ECO:0008006" key="3">
    <source>
        <dbReference type="Google" id="ProtNLM"/>
    </source>
</evidence>
<comment type="caution">
    <text evidence="1">The sequence shown here is derived from an EMBL/GenBank/DDBJ whole genome shotgun (WGS) entry which is preliminary data.</text>
</comment>
<accession>A0ABV5JCR7</accession>
<dbReference type="Proteomes" id="UP001589683">
    <property type="component" value="Unassembled WGS sequence"/>
</dbReference>